<dbReference type="VEuPathDB" id="VectorBase:ADAC001965"/>
<dbReference type="InterPro" id="IPR032675">
    <property type="entry name" value="LRR_dom_sf"/>
</dbReference>
<reference evidence="2" key="1">
    <citation type="submission" date="2018-01" db="EMBL/GenBank/DDBJ databases">
        <title>An insight into the sialome of Amazonian anophelines.</title>
        <authorList>
            <person name="Ribeiro J.M."/>
            <person name="Scarpassa V."/>
            <person name="Calvo E."/>
        </authorList>
    </citation>
    <scope>NUCLEOTIDE SEQUENCE</scope>
</reference>
<protein>
    <recommendedName>
        <fullName evidence="1">F-box domain-containing protein</fullName>
    </recommendedName>
</protein>
<accession>A0A2M4CYV9</accession>
<dbReference type="SUPFAM" id="SSF81383">
    <property type="entry name" value="F-box domain"/>
    <property type="match status" value="1"/>
</dbReference>
<dbReference type="VEuPathDB" id="VectorBase:ADAR2_003193"/>
<dbReference type="InterPro" id="IPR036047">
    <property type="entry name" value="F-box-like_dom_sf"/>
</dbReference>
<name>A0A2M4CYV9_ANODA</name>
<dbReference type="SMART" id="SM00256">
    <property type="entry name" value="FBOX"/>
    <property type="match status" value="1"/>
</dbReference>
<sequence>MGTLVAKPTIDALPEKVLCMIFDRLGRANVKNASLTCRRWHDIIFCSDYINRFQLCISFDWSWNDAARSREVMQKLNDSVKHTKRCYRKMCLVATDTTTPVEDMQAIWRIIHPNVTNNLISLALDFTCFCSIPAMRVLSDWVKLMPKLQSLSVSNYHEGVDNYMYTISSTTVKHMEIAGSYIFGFDMPQLESFSGPMCILGQLDESAKLKRVVLYSGPNESKDRSILHPLAHVETLTMFFSVEDWLLAAICDTCTELKHLYVAYRTGPLIRSTTLKRFSKLVNLRELVIRSISMQDMLPSDFDLGLSNLTKLELLDLGSDALEAPTLTRLPKSIRSLTVRINARNETKVIESITNTLPQLQKLRLMYPEQPRVQVAKRSMQSLQHLKRLEVLVFEDAKFGESLHLEIEAPLQNMRELLFVNCELDRNRLRGFRPIFPNLEELQFSSHLQLDYFTNQFKRVGNEEQYLY</sequence>
<dbReference type="Gene3D" id="1.20.1280.50">
    <property type="match status" value="1"/>
</dbReference>
<organism evidence="2">
    <name type="scientific">Anopheles darlingi</name>
    <name type="common">Mosquito</name>
    <dbReference type="NCBI Taxonomy" id="43151"/>
    <lineage>
        <taxon>Eukaryota</taxon>
        <taxon>Metazoa</taxon>
        <taxon>Ecdysozoa</taxon>
        <taxon>Arthropoda</taxon>
        <taxon>Hexapoda</taxon>
        <taxon>Insecta</taxon>
        <taxon>Pterygota</taxon>
        <taxon>Neoptera</taxon>
        <taxon>Endopterygota</taxon>
        <taxon>Diptera</taxon>
        <taxon>Nematocera</taxon>
        <taxon>Culicoidea</taxon>
        <taxon>Culicidae</taxon>
        <taxon>Anophelinae</taxon>
        <taxon>Anopheles</taxon>
    </lineage>
</organism>
<dbReference type="PROSITE" id="PS50181">
    <property type="entry name" value="FBOX"/>
    <property type="match status" value="1"/>
</dbReference>
<dbReference type="PANTHER" id="PTHR38926">
    <property type="entry name" value="F-BOX DOMAIN CONTAINING PROTEIN, EXPRESSED"/>
    <property type="match status" value="1"/>
</dbReference>
<dbReference type="Gene3D" id="3.80.10.10">
    <property type="entry name" value="Ribonuclease Inhibitor"/>
    <property type="match status" value="1"/>
</dbReference>
<dbReference type="EMBL" id="GGFL01006335">
    <property type="protein sequence ID" value="MBW70513.1"/>
    <property type="molecule type" value="Transcribed_RNA"/>
</dbReference>
<dbReference type="PANTHER" id="PTHR38926:SF5">
    <property type="entry name" value="F-BOX AND LEUCINE-RICH REPEAT PROTEIN 6"/>
    <property type="match status" value="1"/>
</dbReference>
<evidence type="ECO:0000259" key="1">
    <source>
        <dbReference type="PROSITE" id="PS50181"/>
    </source>
</evidence>
<evidence type="ECO:0000313" key="2">
    <source>
        <dbReference type="EMBL" id="MBW70513.1"/>
    </source>
</evidence>
<dbReference type="Pfam" id="PF12937">
    <property type="entry name" value="F-box-like"/>
    <property type="match status" value="1"/>
</dbReference>
<proteinExistence type="predicted"/>
<dbReference type="AlphaFoldDB" id="A0A2M4CYV9"/>
<dbReference type="SUPFAM" id="SSF52047">
    <property type="entry name" value="RNI-like"/>
    <property type="match status" value="1"/>
</dbReference>
<feature type="domain" description="F-box" evidence="1">
    <location>
        <begin position="7"/>
        <end position="53"/>
    </location>
</feature>
<dbReference type="InterPro" id="IPR001810">
    <property type="entry name" value="F-box_dom"/>
</dbReference>